<evidence type="ECO:0000313" key="2">
    <source>
        <dbReference type="Proteomes" id="UP000226151"/>
    </source>
</evidence>
<evidence type="ECO:0000313" key="1">
    <source>
        <dbReference type="EMBL" id="ARV77600.1"/>
    </source>
</evidence>
<proteinExistence type="predicted"/>
<dbReference type="Proteomes" id="UP000226151">
    <property type="component" value="Genome"/>
</dbReference>
<keyword evidence="2" id="KW-1185">Reference proteome</keyword>
<dbReference type="KEGG" id="vg:54980939"/>
<accession>A0A1Y0SVX0</accession>
<dbReference type="RefSeq" id="YP_009790775.1">
    <property type="nucleotide sequence ID" value="NC_047831.1"/>
</dbReference>
<name>A0A1Y0SVX0_9CAUD</name>
<protein>
    <submittedName>
        <fullName evidence="1">Uncharacterized protein</fullName>
    </submittedName>
</protein>
<dbReference type="GeneID" id="54980939"/>
<sequence length="48" mass="6054">MTYEECKQWCLDKFNEVYQRSPAEAQQYSEMYAVWERRLESEQRKKQE</sequence>
<organism evidence="1 2">
    <name type="scientific">Pasteurella phage vB_PmuP_PHB02</name>
    <dbReference type="NCBI Taxonomy" id="2005054"/>
    <lineage>
        <taxon>Viruses</taxon>
        <taxon>Duplodnaviria</taxon>
        <taxon>Heunggongvirae</taxon>
        <taxon>Uroviricota</taxon>
        <taxon>Caudoviricetes</taxon>
        <taxon>Autographivirales</taxon>
        <taxon>Autotranscriptaviridae</taxon>
        <taxon>Studiervirinae</taxon>
        <taxon>Wuhanvirus</taxon>
        <taxon>Wuhanvirus PHB02</taxon>
    </lineage>
</organism>
<dbReference type="EMBL" id="MF034659">
    <property type="protein sequence ID" value="ARV77600.1"/>
    <property type="molecule type" value="Genomic_DNA"/>
</dbReference>
<reference evidence="2" key="1">
    <citation type="submission" date="2017-04" db="EMBL/GenBank/DDBJ databases">
        <title>Complete genome sequence of novel T7-like phage PHB02 against Capsular type A Pasteurella multocida.</title>
        <authorList>
            <person name="Chen B.Y."/>
            <person name="Wu B."/>
            <person name="Sun C.E."/>
            <person name="Song Y.J."/>
        </authorList>
    </citation>
    <scope>NUCLEOTIDE SEQUENCE [LARGE SCALE GENOMIC DNA]</scope>
</reference>